<dbReference type="RefSeq" id="WP_058593541.1">
    <property type="nucleotide sequence ID" value="NZ_LDRK01000024.1"/>
</dbReference>
<sequence>MIDDARDITRFLTEIVRLSGVQDYFPFPVEATAMADDDDAIVIYREEAGGRLAGHCFHYPSLAREFDGSSPELVADAIVVNDLADPSGPGAIRRYAWERALVATDEPVHWLSTPRSAGIRSPRSLAIMIEAGTAEQQAQTPSSPTIRHLSSVPHPHPSDVRPRTAVARRFERWR</sequence>
<evidence type="ECO:0000256" key="1">
    <source>
        <dbReference type="SAM" id="MobiDB-lite"/>
    </source>
</evidence>
<dbReference type="AlphaFoldDB" id="A0A147EPN6"/>
<dbReference type="PATRIC" id="fig|1079994.3.peg.1141"/>
<accession>A0A147EPN6</accession>
<dbReference type="OrthoDB" id="9927145at2"/>
<feature type="compositionally biased region" description="Basic and acidic residues" evidence="1">
    <location>
        <begin position="156"/>
        <end position="165"/>
    </location>
</feature>
<evidence type="ECO:0000313" key="2">
    <source>
        <dbReference type="EMBL" id="KTR86338.1"/>
    </source>
</evidence>
<keyword evidence="3" id="KW-1185">Reference proteome</keyword>
<feature type="region of interest" description="Disordered" evidence="1">
    <location>
        <begin position="134"/>
        <end position="165"/>
    </location>
</feature>
<dbReference type="Proteomes" id="UP000070810">
    <property type="component" value="Unassembled WGS sequence"/>
</dbReference>
<organism evidence="2 3">
    <name type="scientific">Leucobacter chromiiresistens</name>
    <dbReference type="NCBI Taxonomy" id="1079994"/>
    <lineage>
        <taxon>Bacteria</taxon>
        <taxon>Bacillati</taxon>
        <taxon>Actinomycetota</taxon>
        <taxon>Actinomycetes</taxon>
        <taxon>Micrococcales</taxon>
        <taxon>Microbacteriaceae</taxon>
        <taxon>Leucobacter</taxon>
    </lineage>
</organism>
<protein>
    <submittedName>
        <fullName evidence="2">Uncharacterized protein</fullName>
    </submittedName>
</protein>
<gene>
    <name evidence="2" type="ORF">NS354_05275</name>
</gene>
<dbReference type="EMBL" id="LDRK01000024">
    <property type="protein sequence ID" value="KTR86338.1"/>
    <property type="molecule type" value="Genomic_DNA"/>
</dbReference>
<proteinExistence type="predicted"/>
<comment type="caution">
    <text evidence="2">The sequence shown here is derived from an EMBL/GenBank/DDBJ whole genome shotgun (WGS) entry which is preliminary data.</text>
</comment>
<evidence type="ECO:0000313" key="3">
    <source>
        <dbReference type="Proteomes" id="UP000070810"/>
    </source>
</evidence>
<name>A0A147EPN6_9MICO</name>
<feature type="compositionally biased region" description="Polar residues" evidence="1">
    <location>
        <begin position="134"/>
        <end position="145"/>
    </location>
</feature>
<reference evidence="2 3" key="1">
    <citation type="journal article" date="2016" name="Front. Microbiol.">
        <title>Genomic Resource of Rice Seed Associated Bacteria.</title>
        <authorList>
            <person name="Midha S."/>
            <person name="Bansal K."/>
            <person name="Sharma S."/>
            <person name="Kumar N."/>
            <person name="Patil P.P."/>
            <person name="Chaudhry V."/>
            <person name="Patil P.B."/>
        </authorList>
    </citation>
    <scope>NUCLEOTIDE SEQUENCE [LARGE SCALE GENOMIC DNA]</scope>
    <source>
        <strain evidence="2 3">NS354</strain>
    </source>
</reference>